<reference evidence="3 4" key="1">
    <citation type="journal article" date="2011" name="J. Gen. Virol.">
        <title>Re-evaluation of the genome sequence of guinea pig cytomegalovirus.</title>
        <authorList>
            <person name="Kanai K."/>
            <person name="Yamada S."/>
            <person name="Yamamoto Y."/>
            <person name="Fukui Y."/>
            <person name="Kurane I."/>
            <person name="Inoue N."/>
        </authorList>
    </citation>
    <scope>NUCLEOTIDE SEQUENCE [LARGE SCALE GENOMIC DNA]</scope>
    <source>
        <strain evidence="3">22122</strain>
    </source>
</reference>
<name>E9RHD5_GPCMV</name>
<keyword evidence="2" id="KW-0472">Membrane</keyword>
<dbReference type="InterPro" id="IPR011162">
    <property type="entry name" value="MHC_I/II-like_Ag-recog"/>
</dbReference>
<evidence type="ECO:0000256" key="2">
    <source>
        <dbReference type="SAM" id="Phobius"/>
    </source>
</evidence>
<dbReference type="InterPro" id="IPR037055">
    <property type="entry name" value="MHC_I-like_Ag-recog_sf"/>
</dbReference>
<keyword evidence="2" id="KW-0812">Transmembrane</keyword>
<feature type="compositionally biased region" description="Basic residues" evidence="1">
    <location>
        <begin position="70"/>
        <end position="79"/>
    </location>
</feature>
<feature type="region of interest" description="Disordered" evidence="1">
    <location>
        <begin position="102"/>
        <end position="123"/>
    </location>
</feature>
<proteinExistence type="predicted"/>
<feature type="compositionally biased region" description="Basic and acidic residues" evidence="1">
    <location>
        <begin position="104"/>
        <end position="116"/>
    </location>
</feature>
<organismHost>
    <name type="scientific">Cavia porcellus</name>
    <name type="common">Guinea pig</name>
    <dbReference type="NCBI Taxonomy" id="10141"/>
</organismHost>
<keyword evidence="2" id="KW-1133">Transmembrane helix</keyword>
<dbReference type="SUPFAM" id="SSF54452">
    <property type="entry name" value="MHC antigen-recognition domain"/>
    <property type="match status" value="1"/>
</dbReference>
<evidence type="ECO:0000313" key="4">
    <source>
        <dbReference type="Proteomes" id="UP000102041"/>
    </source>
</evidence>
<sequence>LCLTRYIKRGTLGRRETGGDGRRETGGDGRRETGDGRRETGDGRRETGDGRRETGRQGADAQSTRGGRNGGRKGKKGGKGWRVGGVRTQLYKWRCPRGSGTHIARVEVSPEPRDGSSGDDGTMTPRMAAALAALLVLLATLAAAQAEPGRGLATVWKNSGEEHRLTRSYTIITARPGTWVFRHMIRVSLDGSTVVDGDGEALGIMLRPTVDWVRQADVRFWNREYGLAVGKLLTMPADLTEPEYVRNENATTAGVHRLDVFSVCVVNDTGKLVRTAHQMVRDDRTYFSLSSDFLEQNERRSRRSRRRGKGVACGALLATRIDGTDDRTSKRWCATQMGRLYAMWFRDNIERSCVSDVQYLLGLRNTLESARPRVSNYQGDAYPWWTYWAHYQEAPFPDDGPDDVSRGDGLRGLRRIALAVVMTAIPATLAIVMVAAWIVAMFRRLQPSCCDVWMPALSRCVIDDRYAPYEILANQK</sequence>
<feature type="region of interest" description="Disordered" evidence="1">
    <location>
        <begin position="9"/>
        <end position="82"/>
    </location>
</feature>
<evidence type="ECO:0000256" key="1">
    <source>
        <dbReference type="SAM" id="MobiDB-lite"/>
    </source>
</evidence>
<protein>
    <submittedName>
        <fullName evidence="3">Gp148 protein</fullName>
    </submittedName>
</protein>
<feature type="compositionally biased region" description="Basic and acidic residues" evidence="1">
    <location>
        <begin position="13"/>
        <end position="55"/>
    </location>
</feature>
<gene>
    <name evidence="3" type="primary">gp148</name>
</gene>
<dbReference type="Gene3D" id="3.30.500.10">
    <property type="entry name" value="MHC class I-like antigen recognition-like"/>
    <property type="match status" value="1"/>
</dbReference>
<accession>E9RHD5</accession>
<organism evidence="3 4">
    <name type="scientific">Guinea pig cytomegalovirus (strain 22122)</name>
    <name type="common">GPCMV</name>
    <dbReference type="NCBI Taxonomy" id="103920"/>
    <lineage>
        <taxon>Viruses</taxon>
        <taxon>Duplodnaviria</taxon>
        <taxon>Heunggongvirae</taxon>
        <taxon>Peploviricota</taxon>
        <taxon>Herviviricetes</taxon>
        <taxon>Herpesvirales</taxon>
        <taxon>Orthoherpesviridae</taxon>
        <taxon>Betaherpesvirinae</taxon>
        <taxon>Quwivirus</taxon>
        <taxon>Quwivirus caviidbeta2</taxon>
    </lineage>
</organism>
<dbReference type="Proteomes" id="UP000102041">
    <property type="component" value="Segment"/>
</dbReference>
<dbReference type="EMBL" id="AB592928">
    <property type="protein sequence ID" value="BAJ78587.1"/>
    <property type="molecule type" value="Genomic_DNA"/>
</dbReference>
<feature type="transmembrane region" description="Helical" evidence="2">
    <location>
        <begin position="416"/>
        <end position="440"/>
    </location>
</feature>
<evidence type="ECO:0000313" key="3">
    <source>
        <dbReference type="EMBL" id="BAJ78587.1"/>
    </source>
</evidence>
<feature type="non-terminal residue" evidence="3">
    <location>
        <position position="1"/>
    </location>
</feature>